<comment type="similarity">
    <text evidence="1">Belongs to the peptidase S51 family.</text>
</comment>
<dbReference type="STRING" id="1798652.A3A43_03345"/>
<dbReference type="GO" id="GO:0006508">
    <property type="term" value="P:proteolysis"/>
    <property type="evidence" value="ECO:0007669"/>
    <property type="project" value="UniProtKB-KW"/>
</dbReference>
<evidence type="ECO:0000256" key="1">
    <source>
        <dbReference type="ARBA" id="ARBA00006534"/>
    </source>
</evidence>
<organism evidence="5 6">
    <name type="scientific">Candidatus Liptonbacteria bacterium RIFCSPLOWO2_01_FULL_56_20</name>
    <dbReference type="NCBI Taxonomy" id="1798652"/>
    <lineage>
        <taxon>Bacteria</taxon>
        <taxon>Candidatus Liptoniibacteriota</taxon>
    </lineage>
</organism>
<keyword evidence="2" id="KW-0645">Protease</keyword>
<dbReference type="Proteomes" id="UP000178495">
    <property type="component" value="Unassembled WGS sequence"/>
</dbReference>
<dbReference type="InterPro" id="IPR005320">
    <property type="entry name" value="Peptidase_S51"/>
</dbReference>
<dbReference type="SUPFAM" id="SSF52317">
    <property type="entry name" value="Class I glutamine amidotransferase-like"/>
    <property type="match status" value="1"/>
</dbReference>
<keyword evidence="3" id="KW-0378">Hydrolase</keyword>
<dbReference type="Gene3D" id="3.40.50.880">
    <property type="match status" value="1"/>
</dbReference>
<reference evidence="5 6" key="1">
    <citation type="journal article" date="2016" name="Nat. Commun.">
        <title>Thousands of microbial genomes shed light on interconnected biogeochemical processes in an aquifer system.</title>
        <authorList>
            <person name="Anantharaman K."/>
            <person name="Brown C.T."/>
            <person name="Hug L.A."/>
            <person name="Sharon I."/>
            <person name="Castelle C.J."/>
            <person name="Probst A.J."/>
            <person name="Thomas B.C."/>
            <person name="Singh A."/>
            <person name="Wilkins M.J."/>
            <person name="Karaoz U."/>
            <person name="Brodie E.L."/>
            <person name="Williams K.H."/>
            <person name="Hubbard S.S."/>
            <person name="Banfield J.F."/>
        </authorList>
    </citation>
    <scope>NUCLEOTIDE SEQUENCE [LARGE SCALE GENOMIC DNA]</scope>
</reference>
<sequence length="193" mass="21827">MKTKFILHGGFTTGEKQENNPFFQEILSSAPSETKVLLVYFAKEPDRIAKNREEDIEQFNRDKGDKILSFEVATEDLFPEQVKKADVIYLHGGHSGKLLDALKKFPNLGQLFGGKIIAGDSAGANVLTAAFYSQKIGVSEGFGLVPIKIISHYREENKDKLNEVRPELDTLFLPEYHFKVFYSDTSHRKVDRS</sequence>
<evidence type="ECO:0000256" key="3">
    <source>
        <dbReference type="ARBA" id="ARBA00022801"/>
    </source>
</evidence>
<evidence type="ECO:0000256" key="4">
    <source>
        <dbReference type="ARBA" id="ARBA00022825"/>
    </source>
</evidence>
<dbReference type="Pfam" id="PF03575">
    <property type="entry name" value="Peptidase_S51"/>
    <property type="match status" value="1"/>
</dbReference>
<dbReference type="AlphaFoldDB" id="A0A1G2CN31"/>
<evidence type="ECO:0000313" key="6">
    <source>
        <dbReference type="Proteomes" id="UP000178495"/>
    </source>
</evidence>
<name>A0A1G2CN31_9BACT</name>
<comment type="caution">
    <text evidence="5">The sequence shown here is derived from an EMBL/GenBank/DDBJ whole genome shotgun (WGS) entry which is preliminary data.</text>
</comment>
<evidence type="ECO:0000256" key="2">
    <source>
        <dbReference type="ARBA" id="ARBA00022670"/>
    </source>
</evidence>
<proteinExistence type="inferred from homology"/>
<protein>
    <recommendedName>
        <fullName evidence="7">Peptidase S51</fullName>
    </recommendedName>
</protein>
<keyword evidence="4" id="KW-0720">Serine protease</keyword>
<dbReference type="EMBL" id="MHLC01000002">
    <property type="protein sequence ID" value="OGZ01858.1"/>
    <property type="molecule type" value="Genomic_DNA"/>
</dbReference>
<evidence type="ECO:0008006" key="7">
    <source>
        <dbReference type="Google" id="ProtNLM"/>
    </source>
</evidence>
<dbReference type="GO" id="GO:0008236">
    <property type="term" value="F:serine-type peptidase activity"/>
    <property type="evidence" value="ECO:0007669"/>
    <property type="project" value="UniProtKB-KW"/>
</dbReference>
<gene>
    <name evidence="5" type="ORF">A3A43_03345</name>
</gene>
<evidence type="ECO:0000313" key="5">
    <source>
        <dbReference type="EMBL" id="OGZ01858.1"/>
    </source>
</evidence>
<accession>A0A1G2CN31</accession>
<dbReference type="InterPro" id="IPR029062">
    <property type="entry name" value="Class_I_gatase-like"/>
</dbReference>